<protein>
    <submittedName>
        <fullName evidence="1">Head to tail adaptor</fullName>
    </submittedName>
</protein>
<name>A0A8S5NTT6_9CAUD</name>
<sequence>MRNLAELEEKLLEIETAEEEIILHGVAYVAGIPFEKGKEEDARKLQELKSLYEKKIKEICNKEMTAEDCNYYIRLYLEAEQAVLAGQEYTIDGQNMRRADLEKIRKGRIWWENRKIQIKNNATGIQVFQICPNEF</sequence>
<organism evidence="1">
    <name type="scientific">Caudovirales sp. ctIbU14</name>
    <dbReference type="NCBI Taxonomy" id="2825761"/>
    <lineage>
        <taxon>Viruses</taxon>
        <taxon>Duplodnaviria</taxon>
        <taxon>Heunggongvirae</taxon>
        <taxon>Uroviricota</taxon>
        <taxon>Caudoviricetes</taxon>
    </lineage>
</organism>
<evidence type="ECO:0000313" key="1">
    <source>
        <dbReference type="EMBL" id="DAD97483.1"/>
    </source>
</evidence>
<accession>A0A8S5NTT6</accession>
<dbReference type="EMBL" id="BK015243">
    <property type="protein sequence ID" value="DAD97483.1"/>
    <property type="molecule type" value="Genomic_DNA"/>
</dbReference>
<proteinExistence type="predicted"/>
<reference evidence="1" key="1">
    <citation type="journal article" date="2021" name="Proc. Natl. Acad. Sci. U.S.A.">
        <title>A Catalog of Tens of Thousands of Viruses from Human Metagenomes Reveals Hidden Associations with Chronic Diseases.</title>
        <authorList>
            <person name="Tisza M.J."/>
            <person name="Buck C.B."/>
        </authorList>
    </citation>
    <scope>NUCLEOTIDE SEQUENCE</scope>
    <source>
        <strain evidence="1">CtIbU14</strain>
    </source>
</reference>